<evidence type="ECO:0000256" key="1">
    <source>
        <dbReference type="ARBA" id="ARBA00001946"/>
    </source>
</evidence>
<accession>A0A1G6KFA3</accession>
<feature type="transmembrane region" description="Helical" evidence="5">
    <location>
        <begin position="37"/>
        <end position="54"/>
    </location>
</feature>
<evidence type="ECO:0000256" key="4">
    <source>
        <dbReference type="ARBA" id="ARBA00034247"/>
    </source>
</evidence>
<name>A0A1G6KFA3_9GAMM</name>
<feature type="transmembrane region" description="Helical" evidence="5">
    <location>
        <begin position="120"/>
        <end position="141"/>
    </location>
</feature>
<dbReference type="InterPro" id="IPR029787">
    <property type="entry name" value="Nucleotide_cyclase"/>
</dbReference>
<protein>
    <recommendedName>
        <fullName evidence="3">diguanylate cyclase</fullName>
        <ecNumber evidence="3">2.7.7.65</ecNumber>
    </recommendedName>
</protein>
<keyword evidence="5" id="KW-0472">Membrane</keyword>
<feature type="domain" description="GGDEF" evidence="6">
    <location>
        <begin position="238"/>
        <end position="365"/>
    </location>
</feature>
<dbReference type="InterPro" id="IPR000160">
    <property type="entry name" value="GGDEF_dom"/>
</dbReference>
<feature type="transmembrane region" description="Helical" evidence="5">
    <location>
        <begin position="93"/>
        <end position="114"/>
    </location>
</feature>
<dbReference type="RefSeq" id="WP_017675224.1">
    <property type="nucleotide sequence ID" value="NZ_FMZQ01000002.1"/>
</dbReference>
<evidence type="ECO:0000313" key="7">
    <source>
        <dbReference type="EMBL" id="SDC29501.1"/>
    </source>
</evidence>
<dbReference type="PANTHER" id="PTHR45138:SF9">
    <property type="entry name" value="DIGUANYLATE CYCLASE DGCM-RELATED"/>
    <property type="match status" value="1"/>
</dbReference>
<proteinExistence type="predicted"/>
<feature type="transmembrane region" description="Helical" evidence="5">
    <location>
        <begin position="66"/>
        <end position="86"/>
    </location>
</feature>
<feature type="transmembrane region" description="Helical" evidence="5">
    <location>
        <begin position="171"/>
        <end position="190"/>
    </location>
</feature>
<dbReference type="AlphaFoldDB" id="A0A1G6KFA3"/>
<feature type="transmembrane region" description="Helical" evidence="5">
    <location>
        <begin position="148"/>
        <end position="165"/>
    </location>
</feature>
<dbReference type="SUPFAM" id="SSF55073">
    <property type="entry name" value="Nucleotide cyclase"/>
    <property type="match status" value="1"/>
</dbReference>
<dbReference type="Pfam" id="PF00990">
    <property type="entry name" value="GGDEF"/>
    <property type="match status" value="1"/>
</dbReference>
<dbReference type="SMART" id="SM00267">
    <property type="entry name" value="GGDEF"/>
    <property type="match status" value="1"/>
</dbReference>
<dbReference type="FunFam" id="3.30.70.270:FF:000001">
    <property type="entry name" value="Diguanylate cyclase domain protein"/>
    <property type="match status" value="1"/>
</dbReference>
<organism evidence="7 8">
    <name type="scientific">Ectopseudomonas chengduensis</name>
    <dbReference type="NCBI Taxonomy" id="489632"/>
    <lineage>
        <taxon>Bacteria</taxon>
        <taxon>Pseudomonadati</taxon>
        <taxon>Pseudomonadota</taxon>
        <taxon>Gammaproteobacteria</taxon>
        <taxon>Pseudomonadales</taxon>
        <taxon>Pseudomonadaceae</taxon>
        <taxon>Ectopseudomonas</taxon>
    </lineage>
</organism>
<evidence type="ECO:0000256" key="3">
    <source>
        <dbReference type="ARBA" id="ARBA00012528"/>
    </source>
</evidence>
<comment type="subcellular location">
    <subcellularLocation>
        <location evidence="2">Cell inner membrane</location>
    </subcellularLocation>
</comment>
<dbReference type="NCBIfam" id="TIGR00254">
    <property type="entry name" value="GGDEF"/>
    <property type="match status" value="1"/>
</dbReference>
<evidence type="ECO:0000256" key="5">
    <source>
        <dbReference type="SAM" id="Phobius"/>
    </source>
</evidence>
<evidence type="ECO:0000256" key="2">
    <source>
        <dbReference type="ARBA" id="ARBA00004533"/>
    </source>
</evidence>
<dbReference type="GO" id="GO:0005886">
    <property type="term" value="C:plasma membrane"/>
    <property type="evidence" value="ECO:0007669"/>
    <property type="project" value="UniProtKB-SubCell"/>
</dbReference>
<dbReference type="PROSITE" id="PS50887">
    <property type="entry name" value="GGDEF"/>
    <property type="match status" value="1"/>
</dbReference>
<dbReference type="CDD" id="cd01949">
    <property type="entry name" value="GGDEF"/>
    <property type="match status" value="1"/>
</dbReference>
<dbReference type="EMBL" id="FMZQ01000002">
    <property type="protein sequence ID" value="SDC29501.1"/>
    <property type="molecule type" value="Genomic_DNA"/>
</dbReference>
<keyword evidence="8" id="KW-1185">Reference proteome</keyword>
<dbReference type="InterPro" id="IPR050469">
    <property type="entry name" value="Diguanylate_Cyclase"/>
</dbReference>
<dbReference type="Gene3D" id="3.30.70.270">
    <property type="match status" value="1"/>
</dbReference>
<sequence>MPLFNALLRALDPLHGVPEATRQAFECWYLQAKIPQIRYVAFLTTALYLIYAAIEQNVETDQPFARLIVHALLVPAALLAIGLLSFQPRRQPLMLGLLSLAPIISVLSNLYFNFGSPRFAFYAPEIYLNLMWTFAISGLALKRAMATALFSLAAIMLVTLEHSLTPGMQRLHLIWILASFSFGLLSAFLLEKAHKHMFLHQDSLALSASVDSLTGLWNRSRTLHFLIEEVARANRYGTPFSVVLIDIDHFKSVNDTHGHAVGDSVLRQFAGLLRDGVRVMDKVGRLGGEEFLIILPEIDAAHAEQAVQTLQKRINGFSFDRVQRKSASFGIAEYRPGESLDCLMERADQAMYRAKANGRDRIEIL</sequence>
<gene>
    <name evidence="7" type="ORF">SAMN05216576_1022</name>
</gene>
<evidence type="ECO:0000259" key="6">
    <source>
        <dbReference type="PROSITE" id="PS50887"/>
    </source>
</evidence>
<comment type="cofactor">
    <cofactor evidence="1">
        <name>Mg(2+)</name>
        <dbReference type="ChEBI" id="CHEBI:18420"/>
    </cofactor>
</comment>
<dbReference type="GO" id="GO:0052621">
    <property type="term" value="F:diguanylate cyclase activity"/>
    <property type="evidence" value="ECO:0007669"/>
    <property type="project" value="UniProtKB-EC"/>
</dbReference>
<keyword evidence="5" id="KW-0812">Transmembrane</keyword>
<dbReference type="EC" id="2.7.7.65" evidence="3"/>
<dbReference type="Proteomes" id="UP000199467">
    <property type="component" value="Unassembled WGS sequence"/>
</dbReference>
<keyword evidence="5" id="KW-1133">Transmembrane helix</keyword>
<comment type="catalytic activity">
    <reaction evidence="4">
        <text>2 GTP = 3',3'-c-di-GMP + 2 diphosphate</text>
        <dbReference type="Rhea" id="RHEA:24898"/>
        <dbReference type="ChEBI" id="CHEBI:33019"/>
        <dbReference type="ChEBI" id="CHEBI:37565"/>
        <dbReference type="ChEBI" id="CHEBI:58805"/>
        <dbReference type="EC" id="2.7.7.65"/>
    </reaction>
</comment>
<reference evidence="8" key="1">
    <citation type="submission" date="2016-10" db="EMBL/GenBank/DDBJ databases">
        <authorList>
            <person name="Varghese N."/>
            <person name="Submissions S."/>
        </authorList>
    </citation>
    <scope>NUCLEOTIDE SEQUENCE [LARGE SCALE GENOMIC DNA]</scope>
    <source>
        <strain evidence="8">DSM 26382</strain>
    </source>
</reference>
<dbReference type="PANTHER" id="PTHR45138">
    <property type="entry name" value="REGULATORY COMPONENTS OF SENSORY TRANSDUCTION SYSTEM"/>
    <property type="match status" value="1"/>
</dbReference>
<dbReference type="InterPro" id="IPR043128">
    <property type="entry name" value="Rev_trsase/Diguanyl_cyclase"/>
</dbReference>
<evidence type="ECO:0000313" key="8">
    <source>
        <dbReference type="Proteomes" id="UP000199467"/>
    </source>
</evidence>